<dbReference type="Proteomes" id="UP000193986">
    <property type="component" value="Unassembled WGS sequence"/>
</dbReference>
<dbReference type="InterPro" id="IPR030458">
    <property type="entry name" value="Glyco_hydro_31_AS"/>
</dbReference>
<dbReference type="SUPFAM" id="SSF74650">
    <property type="entry name" value="Galactose mutarotase-like"/>
    <property type="match status" value="1"/>
</dbReference>
<dbReference type="GO" id="GO:0030246">
    <property type="term" value="F:carbohydrate binding"/>
    <property type="evidence" value="ECO:0007669"/>
    <property type="project" value="InterPro"/>
</dbReference>
<proteinExistence type="inferred from homology"/>
<dbReference type="InterPro" id="IPR048395">
    <property type="entry name" value="Glyco_hydro_31_C"/>
</dbReference>
<dbReference type="PANTHER" id="PTHR22762:SF133">
    <property type="entry name" value="P-TYPE DOMAIN-CONTAINING PROTEIN"/>
    <property type="match status" value="1"/>
</dbReference>
<dbReference type="FunCoup" id="A0A1Y2AYI9">
    <property type="interactions" value="37"/>
</dbReference>
<evidence type="ECO:0000256" key="1">
    <source>
        <dbReference type="ARBA" id="ARBA00007806"/>
    </source>
</evidence>
<evidence type="ECO:0000256" key="8">
    <source>
        <dbReference type="SAM" id="MobiDB-lite"/>
    </source>
</evidence>
<keyword evidence="6" id="KW-0413">Isomerase</keyword>
<dbReference type="PROSITE" id="PS50059">
    <property type="entry name" value="FKBP_PPIASE"/>
    <property type="match status" value="1"/>
</dbReference>
<evidence type="ECO:0000256" key="6">
    <source>
        <dbReference type="PROSITE-ProRule" id="PRU00277"/>
    </source>
</evidence>
<dbReference type="InterPro" id="IPR000322">
    <property type="entry name" value="Glyco_hydro_31_TIM"/>
</dbReference>
<dbReference type="GO" id="GO:0005975">
    <property type="term" value="P:carbohydrate metabolic process"/>
    <property type="evidence" value="ECO:0007669"/>
    <property type="project" value="InterPro"/>
</dbReference>
<feature type="signal peptide" evidence="9">
    <location>
        <begin position="1"/>
        <end position="17"/>
    </location>
</feature>
<evidence type="ECO:0000313" key="12">
    <source>
        <dbReference type="Proteomes" id="UP000193986"/>
    </source>
</evidence>
<dbReference type="InterPro" id="IPR017853">
    <property type="entry name" value="GH"/>
</dbReference>
<dbReference type="Pfam" id="PF21365">
    <property type="entry name" value="Glyco_hydro_31_3rd"/>
    <property type="match status" value="1"/>
</dbReference>
<organism evidence="11 12">
    <name type="scientific">Naematelia encephala</name>
    <dbReference type="NCBI Taxonomy" id="71784"/>
    <lineage>
        <taxon>Eukaryota</taxon>
        <taxon>Fungi</taxon>
        <taxon>Dikarya</taxon>
        <taxon>Basidiomycota</taxon>
        <taxon>Agaricomycotina</taxon>
        <taxon>Tremellomycetes</taxon>
        <taxon>Tremellales</taxon>
        <taxon>Naemateliaceae</taxon>
        <taxon>Naematelia</taxon>
    </lineage>
</organism>
<dbReference type="PROSITE" id="PS00129">
    <property type="entry name" value="GLYCOSYL_HYDROL_F31_1"/>
    <property type="match status" value="1"/>
</dbReference>
<feature type="region of interest" description="Disordered" evidence="8">
    <location>
        <begin position="584"/>
        <end position="603"/>
    </location>
</feature>
<accession>A0A1Y2AYI9</accession>
<feature type="domain" description="PPIase FKBP-type" evidence="10">
    <location>
        <begin position="479"/>
        <end position="566"/>
    </location>
</feature>
<evidence type="ECO:0000256" key="5">
    <source>
        <dbReference type="ARBA" id="ARBA00023295"/>
    </source>
</evidence>
<comment type="caution">
    <text evidence="11">The sequence shown here is derived from an EMBL/GenBank/DDBJ whole genome shotgun (WGS) entry which is preliminary data.</text>
</comment>
<evidence type="ECO:0000256" key="3">
    <source>
        <dbReference type="ARBA" id="ARBA00022801"/>
    </source>
</evidence>
<evidence type="ECO:0000259" key="10">
    <source>
        <dbReference type="PROSITE" id="PS50059"/>
    </source>
</evidence>
<dbReference type="EC" id="5.2.1.8" evidence="6"/>
<keyword evidence="5 7" id="KW-0326">Glycosidase</keyword>
<dbReference type="Gene3D" id="2.60.40.1180">
    <property type="entry name" value="Golgi alpha-mannosidase II"/>
    <property type="match status" value="2"/>
</dbReference>
<dbReference type="PROSITE" id="PS00707">
    <property type="entry name" value="GLYCOSYL_HYDROL_F31_2"/>
    <property type="match status" value="1"/>
</dbReference>
<evidence type="ECO:0000256" key="7">
    <source>
        <dbReference type="RuleBase" id="RU361185"/>
    </source>
</evidence>
<keyword evidence="12" id="KW-1185">Reference proteome</keyword>
<dbReference type="Pfam" id="PF01055">
    <property type="entry name" value="Glyco_hydro_31_2nd"/>
    <property type="match status" value="1"/>
</dbReference>
<evidence type="ECO:0000256" key="9">
    <source>
        <dbReference type="SAM" id="SignalP"/>
    </source>
</evidence>
<sequence length="1026" mass="113721">MRLLTVAALVTPLFTLAVPLQEETFLSSRDSISTVLSQNPDFSGDITSCKGYSVSDVSSTSTGGLTASLSLLASCKAYGTDISSLTLSVEYETPQRLHVHIYDTALHQYQVSEDIWPRPARTNGTQQNSELDFGYNESPFEFWITRKSDGEVLFDTRAVNIPTHTDPVDIEGKHSNWTVLPAYPLVFEDQYLQIASALPVGTNIYGLGEVIAESGYRRNASASVQTFWARDVGDPIDENEYGTHAMYLEARWNSSTSKTSAHGVFLLNTNGMDVILRDGVIEYRAIGGTLDFCKSHKHRMTTRSRTSSFLVDFLSGSTPNDVASQYSQTVGLPQPMPFWSFGFHLCRWGYTSLEETQEQVTNMRKAGVPLEVMWNDIDWMRHYREFQFDQNFSPEEYGTFIANLHAANQHYIMIIDAAIGILYNDSDVYDVYSRGHDLDVWIKNPDDTEYIGSVWPGYTVFPDWFAPNMQQLWNEAFTNLSQVVDFDGIWLDMNEPSSFVDGSQSNSTVPLNATLRQPSPVYVPATLPSGWPEGYDNNTSGNSGNITVDGSSTYGQNGTAPTNVALKRSTHDLAPALRDVKQKLENQQRRAPAPPTSRMVPRSVQSEPRQINNYIPSIPNVDVPAYPIRNGGTNLLRLSHNTVSPNATHANGLQEYSVHNIWGFMEELATNEMFLKVKPGLRPFLVGRSTFAGVGKKSAHWLGDNYSTWAYMKRSIQGVLQFNLFAVPMVGPDTCGFNQNTNEELCNRWMQLSAFFPFYRNHNTKGAISQEPYRWDSVIEASITAINARYTLLPYWLTLFAEAALGGSPPVRALFHEFDDPAYYDIDSQFLIGSSLLVSPQLQPNSTTVSAKFPSADGVTWTNFFTHARLDTSGGEVVEVDAPLGVIPVHIRSGSVLLIHDQPGYTLTETREAGYGVLVVLDGKGYAQGVAKIDDGLSLPVTEQTCLTLTATNWSCLNSTASGNYDIPQKLNSITILGLGSAPADGSITFNGQSVDSTQVEYKSKTQELVISGLNGDLNSNWQLKW</sequence>
<dbReference type="CDD" id="cd14752">
    <property type="entry name" value="GH31_N"/>
    <property type="match status" value="1"/>
</dbReference>
<keyword evidence="6" id="KW-0697">Rotamase</keyword>
<dbReference type="PANTHER" id="PTHR22762">
    <property type="entry name" value="ALPHA-GLUCOSIDASE"/>
    <property type="match status" value="1"/>
</dbReference>
<keyword evidence="2 9" id="KW-0732">Signal</keyword>
<comment type="similarity">
    <text evidence="1 7">Belongs to the glycosyl hydrolase 31 family.</text>
</comment>
<dbReference type="AlphaFoldDB" id="A0A1Y2AYI9"/>
<keyword evidence="3 7" id="KW-0378">Hydrolase</keyword>
<dbReference type="InParanoid" id="A0A1Y2AYI9"/>
<reference evidence="11 12" key="1">
    <citation type="submission" date="2016-07" db="EMBL/GenBank/DDBJ databases">
        <title>Pervasive Adenine N6-methylation of Active Genes in Fungi.</title>
        <authorList>
            <consortium name="DOE Joint Genome Institute"/>
            <person name="Mondo S.J."/>
            <person name="Dannebaum R.O."/>
            <person name="Kuo R.C."/>
            <person name="Labutti K."/>
            <person name="Haridas S."/>
            <person name="Kuo A."/>
            <person name="Salamov A."/>
            <person name="Ahrendt S.R."/>
            <person name="Lipzen A."/>
            <person name="Sullivan W."/>
            <person name="Andreopoulos W.B."/>
            <person name="Clum A."/>
            <person name="Lindquist E."/>
            <person name="Daum C."/>
            <person name="Ramamoorthy G.K."/>
            <person name="Gryganskyi A."/>
            <person name="Culley D."/>
            <person name="Magnuson J.K."/>
            <person name="James T.Y."/>
            <person name="O'Malley M.A."/>
            <person name="Stajich J.E."/>
            <person name="Spatafora J.W."/>
            <person name="Visel A."/>
            <person name="Grigoriev I.V."/>
        </authorList>
    </citation>
    <scope>NUCLEOTIDE SEQUENCE [LARGE SCALE GENOMIC DNA]</scope>
    <source>
        <strain evidence="11 12">68-887.2</strain>
    </source>
</reference>
<evidence type="ECO:0000256" key="4">
    <source>
        <dbReference type="ARBA" id="ARBA00023180"/>
    </source>
</evidence>
<dbReference type="Gene3D" id="3.20.20.80">
    <property type="entry name" value="Glycosidases"/>
    <property type="match status" value="2"/>
</dbReference>
<dbReference type="SUPFAM" id="SSF51011">
    <property type="entry name" value="Glycosyl hydrolase domain"/>
    <property type="match status" value="1"/>
</dbReference>
<dbReference type="SUPFAM" id="SSF51445">
    <property type="entry name" value="(Trans)glycosidases"/>
    <property type="match status" value="1"/>
</dbReference>
<dbReference type="InterPro" id="IPR013780">
    <property type="entry name" value="Glyco_hydro_b"/>
</dbReference>
<feature type="chain" id="PRO_5012417852" description="peptidylprolyl isomerase" evidence="9">
    <location>
        <begin position="18"/>
        <end position="1026"/>
    </location>
</feature>
<dbReference type="EMBL" id="MCFC01000037">
    <property type="protein sequence ID" value="ORY27649.1"/>
    <property type="molecule type" value="Genomic_DNA"/>
</dbReference>
<dbReference type="InterPro" id="IPR011013">
    <property type="entry name" value="Gal_mutarotase_sf_dom"/>
</dbReference>
<evidence type="ECO:0000256" key="2">
    <source>
        <dbReference type="ARBA" id="ARBA00022729"/>
    </source>
</evidence>
<protein>
    <recommendedName>
        <fullName evidence="6">peptidylprolyl isomerase</fullName>
        <ecNumber evidence="6">5.2.1.8</ecNumber>
    </recommendedName>
</protein>
<dbReference type="Gene3D" id="2.60.40.1760">
    <property type="entry name" value="glycosyl hydrolase (family 31)"/>
    <property type="match status" value="1"/>
</dbReference>
<dbReference type="GO" id="GO:0003755">
    <property type="term" value="F:peptidyl-prolyl cis-trans isomerase activity"/>
    <property type="evidence" value="ECO:0007669"/>
    <property type="project" value="UniProtKB-KW"/>
</dbReference>
<dbReference type="CDD" id="cd06602">
    <property type="entry name" value="GH31_MGAM_SI_GAA"/>
    <property type="match status" value="1"/>
</dbReference>
<dbReference type="InterPro" id="IPR001179">
    <property type="entry name" value="PPIase_FKBP_dom"/>
</dbReference>
<dbReference type="InterPro" id="IPR030459">
    <property type="entry name" value="Glyco_hydro_31_CS"/>
</dbReference>
<gene>
    <name evidence="11" type="ORF">BCR39DRAFT_537639</name>
</gene>
<dbReference type="OrthoDB" id="5839090at2759"/>
<dbReference type="GO" id="GO:0004553">
    <property type="term" value="F:hydrolase activity, hydrolyzing O-glycosyl compounds"/>
    <property type="evidence" value="ECO:0007669"/>
    <property type="project" value="InterPro"/>
</dbReference>
<keyword evidence="4" id="KW-0325">Glycoprotein</keyword>
<dbReference type="STRING" id="71784.A0A1Y2AYI9"/>
<evidence type="ECO:0000313" key="11">
    <source>
        <dbReference type="EMBL" id="ORY27649.1"/>
    </source>
</evidence>
<name>A0A1Y2AYI9_9TREE</name>
<comment type="catalytic activity">
    <reaction evidence="6">
        <text>[protein]-peptidylproline (omega=180) = [protein]-peptidylproline (omega=0)</text>
        <dbReference type="Rhea" id="RHEA:16237"/>
        <dbReference type="Rhea" id="RHEA-COMP:10747"/>
        <dbReference type="Rhea" id="RHEA-COMP:10748"/>
        <dbReference type="ChEBI" id="CHEBI:83833"/>
        <dbReference type="ChEBI" id="CHEBI:83834"/>
        <dbReference type="EC" id="5.2.1.8"/>
    </reaction>
</comment>